<dbReference type="Pfam" id="PF02620">
    <property type="entry name" value="YceD"/>
    <property type="match status" value="1"/>
</dbReference>
<name>A0A2I1IKJ6_9ACTO</name>
<dbReference type="PANTHER" id="PTHR34374:SF1">
    <property type="entry name" value="LARGE RIBOSOMAL RNA SUBUNIT ACCUMULATION PROTEIN YCED HOMOLOG 1, CHLOROPLASTIC"/>
    <property type="match status" value="1"/>
</dbReference>
<dbReference type="EMBL" id="PKKO01000006">
    <property type="protein sequence ID" value="PKY71648.1"/>
    <property type="molecule type" value="Genomic_DNA"/>
</dbReference>
<evidence type="ECO:0000313" key="1">
    <source>
        <dbReference type="EMBL" id="PKY71648.1"/>
    </source>
</evidence>
<organism evidence="1 2">
    <name type="scientific">Winkia neuii</name>
    <dbReference type="NCBI Taxonomy" id="33007"/>
    <lineage>
        <taxon>Bacteria</taxon>
        <taxon>Bacillati</taxon>
        <taxon>Actinomycetota</taxon>
        <taxon>Actinomycetes</taxon>
        <taxon>Actinomycetales</taxon>
        <taxon>Actinomycetaceae</taxon>
        <taxon>Winkia</taxon>
    </lineage>
</organism>
<evidence type="ECO:0000313" key="2">
    <source>
        <dbReference type="Proteomes" id="UP000235122"/>
    </source>
</evidence>
<gene>
    <name evidence="1" type="ORF">CYJ19_10555</name>
</gene>
<sequence length="185" mass="20228">MSTDFNEGLNVSLRELPAQVGSTIELDLEVTLPRDLGTEVLKVDSTKLPVHLRLTSLEDGVLAHLDGHTQVQGECSRCLDPLTLQVPISTDQMFFYEDHIERMVAEGDSEASSLPTVGSDEVSLADTLRDSIVADLPFAPLCRPDCPGLCPECGIRLADNPDHEHVIVDPRWAGLAELKDKLESE</sequence>
<dbReference type="STRING" id="33007.HMPREF3198_01939"/>
<proteinExistence type="predicted"/>
<keyword evidence="2" id="KW-1185">Reference proteome</keyword>
<dbReference type="AlphaFoldDB" id="A0A2I1IKJ6"/>
<dbReference type="RefSeq" id="WP_024331477.1">
    <property type="nucleotide sequence ID" value="NZ_JASOXK010000004.1"/>
</dbReference>
<protein>
    <submittedName>
        <fullName evidence="1">Metal-binding protein</fullName>
    </submittedName>
</protein>
<dbReference type="PANTHER" id="PTHR34374">
    <property type="entry name" value="LARGE RIBOSOMAL RNA SUBUNIT ACCUMULATION PROTEIN YCED HOMOLOG 1, CHLOROPLASTIC"/>
    <property type="match status" value="1"/>
</dbReference>
<comment type="caution">
    <text evidence="1">The sequence shown here is derived from an EMBL/GenBank/DDBJ whole genome shotgun (WGS) entry which is preliminary data.</text>
</comment>
<dbReference type="Proteomes" id="UP000235122">
    <property type="component" value="Unassembled WGS sequence"/>
</dbReference>
<accession>A0A2I1IKJ6</accession>
<dbReference type="InterPro" id="IPR003772">
    <property type="entry name" value="YceD"/>
</dbReference>
<reference evidence="1 2" key="1">
    <citation type="submission" date="2017-12" db="EMBL/GenBank/DDBJ databases">
        <title>Phylogenetic diversity of female urinary microbiome.</title>
        <authorList>
            <person name="Thomas-White K."/>
            <person name="Wolfe A.J."/>
        </authorList>
    </citation>
    <scope>NUCLEOTIDE SEQUENCE [LARGE SCALE GENOMIC DNA]</scope>
    <source>
        <strain evidence="1 2">UMB0402</strain>
    </source>
</reference>
<dbReference type="GeneID" id="35867296"/>